<keyword evidence="2" id="KW-1185">Reference proteome</keyword>
<proteinExistence type="predicted"/>
<dbReference type="Pfam" id="PF05284">
    <property type="entry name" value="DUF736"/>
    <property type="match status" value="1"/>
</dbReference>
<dbReference type="Proteomes" id="UP000323886">
    <property type="component" value="Unassembled WGS sequence"/>
</dbReference>
<reference evidence="1 2" key="1">
    <citation type="submission" date="2019-09" db="EMBL/GenBank/DDBJ databases">
        <title>Draft Whole-Genome sequence of Blastochloris sulfoviridis DSM 729.</title>
        <authorList>
            <person name="Meyer T.E."/>
            <person name="Kyndt J.A."/>
        </authorList>
    </citation>
    <scope>NUCLEOTIDE SEQUENCE [LARGE SCALE GENOMIC DNA]</scope>
    <source>
        <strain evidence="1 2">DSM 729</strain>
    </source>
</reference>
<dbReference type="EMBL" id="VWPL01000012">
    <property type="protein sequence ID" value="KAA5601765.1"/>
    <property type="molecule type" value="Genomic_DNA"/>
</dbReference>
<name>A0A5M6I1R3_9HYPH</name>
<organism evidence="1 2">
    <name type="scientific">Blastochloris sulfoviridis</name>
    <dbReference type="NCBI Taxonomy" id="50712"/>
    <lineage>
        <taxon>Bacteria</taxon>
        <taxon>Pseudomonadati</taxon>
        <taxon>Pseudomonadota</taxon>
        <taxon>Alphaproteobacteria</taxon>
        <taxon>Hyphomicrobiales</taxon>
        <taxon>Blastochloridaceae</taxon>
        <taxon>Blastochloris</taxon>
    </lineage>
</organism>
<accession>A0A5M6I1R3</accession>
<dbReference type="InterPro" id="IPR007948">
    <property type="entry name" value="DUF736"/>
</dbReference>
<dbReference type="OrthoDB" id="9811595at2"/>
<comment type="caution">
    <text evidence="1">The sequence shown here is derived from an EMBL/GenBank/DDBJ whole genome shotgun (WGS) entry which is preliminary data.</text>
</comment>
<gene>
    <name evidence="1" type="ORF">F1193_08585</name>
</gene>
<evidence type="ECO:0000313" key="2">
    <source>
        <dbReference type="Proteomes" id="UP000323886"/>
    </source>
</evidence>
<evidence type="ECO:0000313" key="1">
    <source>
        <dbReference type="EMBL" id="KAA5601765.1"/>
    </source>
</evidence>
<protein>
    <submittedName>
        <fullName evidence="1">DUF736 domain-containing protein</fullName>
    </submittedName>
</protein>
<dbReference type="AlphaFoldDB" id="A0A5M6I1R3"/>
<sequence length="114" mass="12353">MAHIGSFKRTSDGYSGRLRTLSLDVELTLVPVDKTNGTTAAAPDYRIHVGTDGNGAEVGAGWHRTSDKAGAYVSVVIDDPAFTQPIRANLFQADAEGLSFHLVWTRPSRHDDRT</sequence>
<dbReference type="RefSeq" id="WP_150097271.1">
    <property type="nucleotide sequence ID" value="NZ_VWPL01000012.1"/>
</dbReference>